<dbReference type="EMBL" id="JAACJO010000010">
    <property type="protein sequence ID" value="KAF5353382.1"/>
    <property type="molecule type" value="Genomic_DNA"/>
</dbReference>
<feature type="region of interest" description="Disordered" evidence="1">
    <location>
        <begin position="522"/>
        <end position="584"/>
    </location>
</feature>
<dbReference type="OrthoDB" id="2499658at2759"/>
<protein>
    <recommendedName>
        <fullName evidence="2">Integrase zinc-binding domain-containing protein</fullName>
    </recommendedName>
</protein>
<feature type="region of interest" description="Disordered" evidence="1">
    <location>
        <begin position="205"/>
        <end position="236"/>
    </location>
</feature>
<feature type="compositionally biased region" description="Polar residues" evidence="1">
    <location>
        <begin position="529"/>
        <end position="548"/>
    </location>
</feature>
<sequence length="615" mass="67771">MSPERPILRGPSASKPYTRSSPSPSSFTEDQKELDQLEYPHTPDIEDDGQPGFPTRAQHQMIERGYIESLTPRRQGKALISQALFDRIWDVLHNADNVKENAQFRFWARKMFTLSKAHTVSLGTNGPQRMEQEVLLHDGLLVAVREQIYDLLCFCHGSTNHGGRDKTCALIRKHYTWVPKDLVAQFIKACPTCILKKCGHPEPGLLSPPLTTSERSPSIPAPQSSADDSGPKQEYAESPLSSFRDYFNDADGADGPLQDPYPISLPSTPLPGPYSQFIFNTEHVESSTPVDQLKHYNQLPSTSNPLHDFPSMTREVSLYKGLPDGWQYQNIDYRSAYADCVDHQRIARILPYDPSLGRTRPRVPDIAPLFRADFEDYINYAPDETDEGSFNFTSVAGISPRAEDYHSQPISPMMGDENSELPIDPLLLALSASMRSQSVEYGSPNSEEIPLSDILRTGSEMDMNSLSPGLDGTENELMGPPASMLESLDSVRTFREFLRIRDTLESGSDSFDQDGVKNTVDLWREGNDGNESGESSPANSVRSNTSGLSLLADGTGTASPASTTGTPFTTAPVTPVDEISSEKGGLRVDEQGECDEEGVDLNEVIQGVSICDVQA</sequence>
<evidence type="ECO:0000313" key="3">
    <source>
        <dbReference type="EMBL" id="KAF5353382.1"/>
    </source>
</evidence>
<dbReference type="Gene3D" id="1.10.340.70">
    <property type="match status" value="1"/>
</dbReference>
<organism evidence="3 4">
    <name type="scientific">Leucocoprinus leucothites</name>
    <dbReference type="NCBI Taxonomy" id="201217"/>
    <lineage>
        <taxon>Eukaryota</taxon>
        <taxon>Fungi</taxon>
        <taxon>Dikarya</taxon>
        <taxon>Basidiomycota</taxon>
        <taxon>Agaricomycotina</taxon>
        <taxon>Agaricomycetes</taxon>
        <taxon>Agaricomycetidae</taxon>
        <taxon>Agaricales</taxon>
        <taxon>Agaricineae</taxon>
        <taxon>Agaricaceae</taxon>
        <taxon>Leucocoprinus</taxon>
    </lineage>
</organism>
<name>A0A8H5FYG0_9AGAR</name>
<evidence type="ECO:0000313" key="4">
    <source>
        <dbReference type="Proteomes" id="UP000559027"/>
    </source>
</evidence>
<reference evidence="3 4" key="1">
    <citation type="journal article" date="2020" name="ISME J.">
        <title>Uncovering the hidden diversity of litter-decomposition mechanisms in mushroom-forming fungi.</title>
        <authorList>
            <person name="Floudas D."/>
            <person name="Bentzer J."/>
            <person name="Ahren D."/>
            <person name="Johansson T."/>
            <person name="Persson P."/>
            <person name="Tunlid A."/>
        </authorList>
    </citation>
    <scope>NUCLEOTIDE SEQUENCE [LARGE SCALE GENOMIC DNA]</scope>
    <source>
        <strain evidence="3 4">CBS 146.42</strain>
    </source>
</reference>
<evidence type="ECO:0000259" key="2">
    <source>
        <dbReference type="Pfam" id="PF17921"/>
    </source>
</evidence>
<feature type="domain" description="Integrase zinc-binding" evidence="2">
    <location>
        <begin position="148"/>
        <end position="197"/>
    </location>
</feature>
<proteinExistence type="predicted"/>
<dbReference type="AlphaFoldDB" id="A0A8H5FYG0"/>
<feature type="compositionally biased region" description="Polar residues" evidence="1">
    <location>
        <begin position="209"/>
        <end position="227"/>
    </location>
</feature>
<gene>
    <name evidence="3" type="ORF">D9756_007840</name>
</gene>
<feature type="region of interest" description="Disordered" evidence="1">
    <location>
        <begin position="1"/>
        <end position="55"/>
    </location>
</feature>
<keyword evidence="4" id="KW-1185">Reference proteome</keyword>
<feature type="compositionally biased region" description="Low complexity" evidence="1">
    <location>
        <begin position="554"/>
        <end position="576"/>
    </location>
</feature>
<dbReference type="InterPro" id="IPR041588">
    <property type="entry name" value="Integrase_H2C2"/>
</dbReference>
<evidence type="ECO:0000256" key="1">
    <source>
        <dbReference type="SAM" id="MobiDB-lite"/>
    </source>
</evidence>
<feature type="compositionally biased region" description="Polar residues" evidence="1">
    <location>
        <begin position="15"/>
        <end position="28"/>
    </location>
</feature>
<dbReference type="Pfam" id="PF17921">
    <property type="entry name" value="Integrase_H2C2"/>
    <property type="match status" value="1"/>
</dbReference>
<comment type="caution">
    <text evidence="3">The sequence shown here is derived from an EMBL/GenBank/DDBJ whole genome shotgun (WGS) entry which is preliminary data.</text>
</comment>
<accession>A0A8H5FYG0</accession>
<dbReference type="Proteomes" id="UP000559027">
    <property type="component" value="Unassembled WGS sequence"/>
</dbReference>